<organism evidence="1 2">
    <name type="scientific">Pseudoalteromonas marina</name>
    <dbReference type="NCBI Taxonomy" id="267375"/>
    <lineage>
        <taxon>Bacteria</taxon>
        <taxon>Pseudomonadati</taxon>
        <taxon>Pseudomonadota</taxon>
        <taxon>Gammaproteobacteria</taxon>
        <taxon>Alteromonadales</taxon>
        <taxon>Pseudoalteromonadaceae</taxon>
        <taxon>Pseudoalteromonas</taxon>
    </lineage>
</organism>
<comment type="caution">
    <text evidence="1">The sequence shown here is derived from an EMBL/GenBank/DDBJ whole genome shotgun (WGS) entry which is preliminary data.</text>
</comment>
<protein>
    <submittedName>
        <fullName evidence="1">Uncharacterized protein</fullName>
    </submittedName>
</protein>
<dbReference type="Proteomes" id="UP001177212">
    <property type="component" value="Unassembled WGS sequence"/>
</dbReference>
<sequence>MFKFIPIVLLILSFNAFSKGFIVPVTLDAGGDYKVQGLDSPIGETAFAIEEIAFNNYLVKNKCIYKLGLGQIACPGNGELFYARFYIAGSVSGYENNFVVTY</sequence>
<keyword evidence="2" id="KW-1185">Reference proteome</keyword>
<dbReference type="RefSeq" id="WP_305471557.1">
    <property type="nucleotide sequence ID" value="NZ_JAUYVT010000004.1"/>
</dbReference>
<proteinExistence type="predicted"/>
<gene>
    <name evidence="1" type="ORF">Q8W34_06500</name>
</gene>
<evidence type="ECO:0000313" key="2">
    <source>
        <dbReference type="Proteomes" id="UP001177212"/>
    </source>
</evidence>
<reference evidence="1" key="1">
    <citation type="submission" date="2023-07" db="EMBL/GenBank/DDBJ databases">
        <title>Genome content predicts the carbon catabolic preferences of heterotrophic bacteria.</title>
        <authorList>
            <person name="Gralka M."/>
        </authorList>
    </citation>
    <scope>NUCLEOTIDE SEQUENCE</scope>
    <source>
        <strain evidence="1">4G09</strain>
    </source>
</reference>
<evidence type="ECO:0000313" key="1">
    <source>
        <dbReference type="EMBL" id="MDP2564276.1"/>
    </source>
</evidence>
<name>A0ABT9FCS7_9GAMM</name>
<accession>A0ABT9FCS7</accession>
<dbReference type="EMBL" id="JAUYVT010000004">
    <property type="protein sequence ID" value="MDP2564276.1"/>
    <property type="molecule type" value="Genomic_DNA"/>
</dbReference>